<name>A0A9P8XZ26_9PEZI</name>
<evidence type="ECO:0000256" key="1">
    <source>
        <dbReference type="SAM" id="MobiDB-lite"/>
    </source>
</evidence>
<sequence length="125" mass="12905">MSSSSSPSSGSAATNNNDDTTASNATATKQPLPLPEPPKGSGATQLAVDGEGVKLDHLGPLVVNVDGTMSRIGNWDKMAPIERENTLRIIGKRNQARLATLRAAAEKVAATASDSSSDTTTTEKK</sequence>
<dbReference type="RefSeq" id="XP_046007360.1">
    <property type="nucleotide sequence ID" value="XM_046157247.1"/>
</dbReference>
<feature type="region of interest" description="Disordered" evidence="1">
    <location>
        <begin position="1"/>
        <end position="45"/>
    </location>
</feature>
<dbReference type="PANTHER" id="PTHR39474">
    <property type="entry name" value="UNNAMED PRODUCT"/>
    <property type="match status" value="1"/>
</dbReference>
<evidence type="ECO:0000313" key="2">
    <source>
        <dbReference type="EMBL" id="KAH7021159.1"/>
    </source>
</evidence>
<evidence type="ECO:0000313" key="3">
    <source>
        <dbReference type="Proteomes" id="UP000756346"/>
    </source>
</evidence>
<dbReference type="EMBL" id="JAGTJQ010000010">
    <property type="protein sequence ID" value="KAH7021159.1"/>
    <property type="molecule type" value="Genomic_DNA"/>
</dbReference>
<dbReference type="AlphaFoldDB" id="A0A9P8XZ26"/>
<keyword evidence="3" id="KW-1185">Reference proteome</keyword>
<dbReference type="OrthoDB" id="4590138at2759"/>
<accession>A0A9P8XZ26</accession>
<gene>
    <name evidence="2" type="ORF">B0I36DRAFT_353858</name>
</gene>
<dbReference type="GeneID" id="70186793"/>
<dbReference type="PANTHER" id="PTHR39474:SF1">
    <property type="entry name" value="FUNGAL SPECIFIC TRANSCRIPTION FACTOR"/>
    <property type="match status" value="1"/>
</dbReference>
<evidence type="ECO:0008006" key="4">
    <source>
        <dbReference type="Google" id="ProtNLM"/>
    </source>
</evidence>
<protein>
    <recommendedName>
        <fullName evidence="4">Fungal specific transcription factor</fullName>
    </recommendedName>
</protein>
<reference evidence="2" key="1">
    <citation type="journal article" date="2021" name="Nat. Commun.">
        <title>Genetic determinants of endophytism in the Arabidopsis root mycobiome.</title>
        <authorList>
            <person name="Mesny F."/>
            <person name="Miyauchi S."/>
            <person name="Thiergart T."/>
            <person name="Pickel B."/>
            <person name="Atanasova L."/>
            <person name="Karlsson M."/>
            <person name="Huettel B."/>
            <person name="Barry K.W."/>
            <person name="Haridas S."/>
            <person name="Chen C."/>
            <person name="Bauer D."/>
            <person name="Andreopoulos W."/>
            <person name="Pangilinan J."/>
            <person name="LaButti K."/>
            <person name="Riley R."/>
            <person name="Lipzen A."/>
            <person name="Clum A."/>
            <person name="Drula E."/>
            <person name="Henrissat B."/>
            <person name="Kohler A."/>
            <person name="Grigoriev I.V."/>
            <person name="Martin F.M."/>
            <person name="Hacquard S."/>
        </authorList>
    </citation>
    <scope>NUCLEOTIDE SEQUENCE</scope>
    <source>
        <strain evidence="2">MPI-CAGE-CH-0230</strain>
    </source>
</reference>
<feature type="compositionally biased region" description="Low complexity" evidence="1">
    <location>
        <begin position="1"/>
        <end position="28"/>
    </location>
</feature>
<dbReference type="Proteomes" id="UP000756346">
    <property type="component" value="Unassembled WGS sequence"/>
</dbReference>
<comment type="caution">
    <text evidence="2">The sequence shown here is derived from an EMBL/GenBank/DDBJ whole genome shotgun (WGS) entry which is preliminary data.</text>
</comment>
<proteinExistence type="predicted"/>
<organism evidence="2 3">
    <name type="scientific">Microdochium trichocladiopsis</name>
    <dbReference type="NCBI Taxonomy" id="1682393"/>
    <lineage>
        <taxon>Eukaryota</taxon>
        <taxon>Fungi</taxon>
        <taxon>Dikarya</taxon>
        <taxon>Ascomycota</taxon>
        <taxon>Pezizomycotina</taxon>
        <taxon>Sordariomycetes</taxon>
        <taxon>Xylariomycetidae</taxon>
        <taxon>Xylariales</taxon>
        <taxon>Microdochiaceae</taxon>
        <taxon>Microdochium</taxon>
    </lineage>
</organism>